<evidence type="ECO:0000313" key="2">
    <source>
        <dbReference type="Proteomes" id="UP000432015"/>
    </source>
</evidence>
<dbReference type="SUPFAM" id="SSF54211">
    <property type="entry name" value="Ribosomal protein S5 domain 2-like"/>
    <property type="match status" value="1"/>
</dbReference>
<evidence type="ECO:0000313" key="1">
    <source>
        <dbReference type="EMBL" id="MUN36031.1"/>
    </source>
</evidence>
<reference evidence="1 2" key="1">
    <citation type="submission" date="2019-11" db="EMBL/GenBank/DDBJ databases">
        <authorList>
            <person name="Cao P."/>
        </authorList>
    </citation>
    <scope>NUCLEOTIDE SEQUENCE [LARGE SCALE GENOMIC DNA]</scope>
    <source>
        <strain evidence="1 2">NEAU-AAG5</strain>
    </source>
</reference>
<comment type="caution">
    <text evidence="1">The sequence shown here is derived from an EMBL/GenBank/DDBJ whole genome shotgun (WGS) entry which is preliminary data.</text>
</comment>
<sequence>MTGPAAPPDLWVVGYVFEQVFGRAPETVQRVPATLALLDGWTVTLPWGAVAAAHRTDDGSVSLYSMNHYRMAPVSDMPEWAAEASAALAAFATPAPGTRLLLNRELPAALGLLNGDETVQATTRALNDLHGRTNPPLTPPESAGPDQRLLIIVLPPGPSGAPLPAPRRACGDHPLTGAHTFGDPLRDLALTTALEAGALGGRSIGACVVVITPVSAVPRIRAAVTARLPDPPRYLTAPL</sequence>
<proteinExistence type="predicted"/>
<gene>
    <name evidence="1" type="ORF">GNZ18_05380</name>
</gene>
<dbReference type="EMBL" id="WOFH01000002">
    <property type="protein sequence ID" value="MUN36031.1"/>
    <property type="molecule type" value="Genomic_DNA"/>
</dbReference>
<dbReference type="InterPro" id="IPR020568">
    <property type="entry name" value="Ribosomal_Su5_D2-typ_SF"/>
</dbReference>
<protein>
    <submittedName>
        <fullName evidence="1">Uncharacterized protein</fullName>
    </submittedName>
</protein>
<dbReference type="Proteomes" id="UP000432015">
    <property type="component" value="Unassembled WGS sequence"/>
</dbReference>
<keyword evidence="2" id="KW-1185">Reference proteome</keyword>
<organism evidence="1 2">
    <name type="scientific">Actinomadura litoris</name>
    <dbReference type="NCBI Taxonomy" id="2678616"/>
    <lineage>
        <taxon>Bacteria</taxon>
        <taxon>Bacillati</taxon>
        <taxon>Actinomycetota</taxon>
        <taxon>Actinomycetes</taxon>
        <taxon>Streptosporangiales</taxon>
        <taxon>Thermomonosporaceae</taxon>
        <taxon>Actinomadura</taxon>
    </lineage>
</organism>
<name>A0A7K1KV22_9ACTN</name>
<dbReference type="RefSeq" id="WP_156214994.1">
    <property type="nucleotide sequence ID" value="NZ_WOFH01000002.1"/>
</dbReference>
<dbReference type="AlphaFoldDB" id="A0A7K1KV22"/>
<accession>A0A7K1KV22</accession>